<dbReference type="EMBL" id="LN899825">
    <property type="protein sequence ID" value="CUV33705.1"/>
    <property type="molecule type" value="Genomic_DNA"/>
</dbReference>
<dbReference type="Pfam" id="PF06969">
    <property type="entry name" value="HemN_C"/>
    <property type="match status" value="1"/>
</dbReference>
<name>A0A0S4VHC1_RALSL</name>
<evidence type="ECO:0000256" key="4">
    <source>
        <dbReference type="SAM" id="MobiDB-lite"/>
    </source>
</evidence>
<keyword evidence="3" id="KW-0004">4Fe-4S</keyword>
<dbReference type="NCBIfam" id="TIGR00539">
    <property type="entry name" value="hemN_rel"/>
    <property type="match status" value="1"/>
</dbReference>
<keyword evidence="3" id="KW-0143">Chaperone</keyword>
<keyword evidence="3" id="KW-0408">Iron</keyword>
<evidence type="ECO:0000256" key="2">
    <source>
        <dbReference type="ARBA" id="ARBA00022490"/>
    </source>
</evidence>
<dbReference type="InterPro" id="IPR034505">
    <property type="entry name" value="Coproporphyrinogen-III_oxidase"/>
</dbReference>
<dbReference type="Pfam" id="PF04055">
    <property type="entry name" value="Radical_SAM"/>
    <property type="match status" value="1"/>
</dbReference>
<dbReference type="SMART" id="SM00729">
    <property type="entry name" value="Elp3"/>
    <property type="match status" value="1"/>
</dbReference>
<comment type="subcellular location">
    <subcellularLocation>
        <location evidence="3">Cytoplasm</location>
    </subcellularLocation>
</comment>
<dbReference type="AlphaFoldDB" id="A0A0S4VHC1"/>
<dbReference type="SFLD" id="SFLDS00029">
    <property type="entry name" value="Radical_SAM"/>
    <property type="match status" value="1"/>
</dbReference>
<dbReference type="SFLD" id="SFLDF00562">
    <property type="entry name" value="HemN-like__clustered_with_heat"/>
    <property type="match status" value="1"/>
</dbReference>
<sequence>MIPIHPVGGGQTPASSSTAAAGTGDAVTSVFLQPGRISLPASPPLSLYVHVPWCVRKCPYCDFNSHAEPEAGIPEDRFLAAIRQDLEAALPMVWGRRVHTIFIGGGTPSLLSARGLDTLLSDIRMLLPVDADAEITMEANPGTFEAERFRSYRASGVNRLSIGIQSFNDTHLQALGRIHSAAEARAAIDIARAHFDNINLDLMFALPGQTLAECEADVEAALSFGTSHVSLYHLTLEPNTYFAKHPPALPDDDTAFAMQDWIHARLAAAGYEHYEVSAYARPGKRCKHNLNYWQFGDYLGIGPGAHGKLSFPHRVIRDMRHKHPETYLRQAETAGGATVVQEQREVDAADLPFEFMLNALRLTDGFPVTLFQERTGLPLRGIERELDAAERRGLLVHDHATIRPTELGQRFLNDLQALFLADDEN</sequence>
<feature type="region of interest" description="Disordered" evidence="4">
    <location>
        <begin position="1"/>
        <end position="21"/>
    </location>
</feature>
<dbReference type="PANTHER" id="PTHR13932">
    <property type="entry name" value="COPROPORPHYRINIGEN III OXIDASE"/>
    <property type="match status" value="1"/>
</dbReference>
<dbReference type="InterPro" id="IPR023404">
    <property type="entry name" value="rSAM_horseshoe"/>
</dbReference>
<comment type="function">
    <text evidence="3">Probably acts as a heme chaperone, transferring heme to an unknown acceptor. Binds one molecule of heme per monomer, possibly covalently. Binds 1 [4Fe-4S] cluster. The cluster is coordinated with 3 cysteines and an exchangeable S-adenosyl-L-methionine.</text>
</comment>
<keyword evidence="3" id="KW-0479">Metal-binding</keyword>
<dbReference type="SFLD" id="SFLDF00288">
    <property type="entry name" value="HemN-like__clustered_with_nucl"/>
    <property type="match status" value="1"/>
</dbReference>
<reference evidence="7" key="1">
    <citation type="submission" date="2015-10" db="EMBL/GenBank/DDBJ databases">
        <authorList>
            <person name="Gilbert D.G."/>
        </authorList>
    </citation>
    <scope>NUCLEOTIDE SEQUENCE</scope>
    <source>
        <strain evidence="7">Phyl III-seqv23</strain>
    </source>
</reference>
<evidence type="ECO:0000256" key="1">
    <source>
        <dbReference type="ARBA" id="ARBA00006100"/>
    </source>
</evidence>
<proteinExistence type="inferred from homology"/>
<keyword evidence="3" id="KW-0949">S-adenosyl-L-methionine</keyword>
<dbReference type="InterPro" id="IPR004559">
    <property type="entry name" value="HemW-like"/>
</dbReference>
<dbReference type="SFLD" id="SFLDG01082">
    <property type="entry name" value="B12-binding_domain_containing"/>
    <property type="match status" value="1"/>
</dbReference>
<evidence type="ECO:0000313" key="9">
    <source>
        <dbReference type="EMBL" id="CUV62802.1"/>
    </source>
</evidence>
<dbReference type="SUPFAM" id="SSF102114">
    <property type="entry name" value="Radical SAM enzymes"/>
    <property type="match status" value="1"/>
</dbReference>
<dbReference type="PROSITE" id="PS51918">
    <property type="entry name" value="RADICAL_SAM"/>
    <property type="match status" value="1"/>
</dbReference>
<dbReference type="InterPro" id="IPR058240">
    <property type="entry name" value="rSAM_sf"/>
</dbReference>
<keyword evidence="3" id="KW-0349">Heme</keyword>
<dbReference type="InterPro" id="IPR007197">
    <property type="entry name" value="rSAM"/>
</dbReference>
<comment type="similarity">
    <text evidence="1">Belongs to the anaerobic coproporphyrinogen-III oxidase family. HemW subfamily.</text>
</comment>
<dbReference type="InterPro" id="IPR010723">
    <property type="entry name" value="HemN_C"/>
</dbReference>
<dbReference type="EMBL" id="LN899823">
    <property type="protein sequence ID" value="CUV25615.1"/>
    <property type="molecule type" value="Genomic_DNA"/>
</dbReference>
<dbReference type="GO" id="GO:0046872">
    <property type="term" value="F:metal ion binding"/>
    <property type="evidence" value="ECO:0007669"/>
    <property type="project" value="UniProtKB-UniRule"/>
</dbReference>
<keyword evidence="2 3" id="KW-0963">Cytoplasm</keyword>
<evidence type="ECO:0000256" key="3">
    <source>
        <dbReference type="RuleBase" id="RU364116"/>
    </source>
</evidence>
<protein>
    <recommendedName>
        <fullName evidence="3">Heme chaperone HemW</fullName>
    </recommendedName>
</protein>
<dbReference type="GO" id="GO:0004109">
    <property type="term" value="F:coproporphyrinogen oxidase activity"/>
    <property type="evidence" value="ECO:0007669"/>
    <property type="project" value="InterPro"/>
</dbReference>
<dbReference type="InterPro" id="IPR006638">
    <property type="entry name" value="Elp3/MiaA/NifB-like_rSAM"/>
</dbReference>
<evidence type="ECO:0000259" key="5">
    <source>
        <dbReference type="PROSITE" id="PS51918"/>
    </source>
</evidence>
<dbReference type="GO" id="GO:0005737">
    <property type="term" value="C:cytoplasm"/>
    <property type="evidence" value="ECO:0007669"/>
    <property type="project" value="UniProtKB-SubCell"/>
</dbReference>
<evidence type="ECO:0000313" key="7">
    <source>
        <dbReference type="EMBL" id="CUV33705.1"/>
    </source>
</evidence>
<organism evidence="7">
    <name type="scientific">Ralstonia solanacearum</name>
    <name type="common">Pseudomonas solanacearum</name>
    <dbReference type="NCBI Taxonomy" id="305"/>
    <lineage>
        <taxon>Bacteria</taxon>
        <taxon>Pseudomonadati</taxon>
        <taxon>Pseudomonadota</taxon>
        <taxon>Betaproteobacteria</taxon>
        <taxon>Burkholderiales</taxon>
        <taxon>Burkholderiaceae</taxon>
        <taxon>Ralstonia</taxon>
        <taxon>Ralstonia solanacearum species complex</taxon>
    </lineage>
</organism>
<feature type="compositionally biased region" description="Low complexity" evidence="4">
    <location>
        <begin position="12"/>
        <end position="21"/>
    </location>
</feature>
<dbReference type="SFLD" id="SFLDG01065">
    <property type="entry name" value="anaerobic_coproporphyrinogen-I"/>
    <property type="match status" value="1"/>
</dbReference>
<feature type="domain" description="Radical SAM core" evidence="5">
    <location>
        <begin position="39"/>
        <end position="272"/>
    </location>
</feature>
<evidence type="ECO:0000313" key="8">
    <source>
        <dbReference type="EMBL" id="CUV39361.1"/>
    </source>
</evidence>
<dbReference type="Gene3D" id="3.80.30.20">
    <property type="entry name" value="tm_1862 like domain"/>
    <property type="match status" value="1"/>
</dbReference>
<dbReference type="PANTHER" id="PTHR13932:SF5">
    <property type="entry name" value="RADICAL S-ADENOSYL METHIONINE DOMAIN-CONTAINING PROTEIN 1, MITOCHONDRIAL"/>
    <property type="match status" value="1"/>
</dbReference>
<accession>A0A0S4VHC1</accession>
<dbReference type="EMBL" id="LN899822">
    <property type="protein sequence ID" value="CUV62802.1"/>
    <property type="molecule type" value="Genomic_DNA"/>
</dbReference>
<dbReference type="GO" id="GO:0051539">
    <property type="term" value="F:4 iron, 4 sulfur cluster binding"/>
    <property type="evidence" value="ECO:0007669"/>
    <property type="project" value="UniProtKB-UniRule"/>
</dbReference>
<dbReference type="GO" id="GO:0006779">
    <property type="term" value="P:porphyrin-containing compound biosynthetic process"/>
    <property type="evidence" value="ECO:0007669"/>
    <property type="project" value="InterPro"/>
</dbReference>
<keyword evidence="3" id="KW-0411">Iron-sulfur</keyword>
<dbReference type="EMBL" id="LN899826">
    <property type="protein sequence ID" value="CUV39361.1"/>
    <property type="molecule type" value="Genomic_DNA"/>
</dbReference>
<dbReference type="CDD" id="cd01335">
    <property type="entry name" value="Radical_SAM"/>
    <property type="match status" value="1"/>
</dbReference>
<evidence type="ECO:0000313" key="6">
    <source>
        <dbReference type="EMBL" id="CUV25615.1"/>
    </source>
</evidence>
<gene>
    <name evidence="7" type="primary">yggW</name>
    <name evidence="9" type="ORF">RD1301_v1_2740002</name>
    <name evidence="6" type="ORF">RUN1744_v1_1050024</name>
    <name evidence="7" type="ORF">TD1301_v1_530044</name>
    <name evidence="8" type="ORF">TF3108_v1_270024</name>
</gene>